<proteinExistence type="predicted"/>
<reference evidence="3" key="2">
    <citation type="submission" date="2020-05" db="UniProtKB">
        <authorList>
            <consortium name="EnsemblMetazoa"/>
        </authorList>
    </citation>
    <scope>IDENTIFICATION</scope>
    <source>
        <strain evidence="3">WRAIR2</strain>
    </source>
</reference>
<feature type="compositionally biased region" description="Low complexity" evidence="1">
    <location>
        <begin position="25"/>
        <end position="36"/>
    </location>
</feature>
<keyword evidence="4" id="KW-1185">Reference proteome</keyword>
<evidence type="ECO:0000313" key="3">
    <source>
        <dbReference type="EnsemblMetazoa" id="ADIR015678-PB"/>
    </source>
</evidence>
<name>A0A1Y9H2F1_9DIPT</name>
<keyword evidence="2" id="KW-0732">Signal</keyword>
<feature type="signal peptide" evidence="2">
    <location>
        <begin position="1"/>
        <end position="16"/>
    </location>
</feature>
<evidence type="ECO:0000256" key="1">
    <source>
        <dbReference type="SAM" id="MobiDB-lite"/>
    </source>
</evidence>
<sequence length="44" mass="4681">MYARMLLAQGFRCVAACGCVCVYAAPSSRSSSSSSSMREAEENL</sequence>
<dbReference type="VEuPathDB" id="VectorBase:ADIR015678"/>
<feature type="chain" id="PRO_5011908688" evidence="2">
    <location>
        <begin position="17"/>
        <end position="44"/>
    </location>
</feature>
<feature type="region of interest" description="Disordered" evidence="1">
    <location>
        <begin position="25"/>
        <end position="44"/>
    </location>
</feature>
<dbReference type="EnsemblMetazoa" id="ADIR015678-RA">
    <property type="protein sequence ID" value="ADIR015678-PA"/>
    <property type="gene ID" value="ADIR015678"/>
</dbReference>
<dbReference type="Proteomes" id="UP000075884">
    <property type="component" value="Unassembled WGS sequence"/>
</dbReference>
<accession>A0A1Y9H2F1</accession>
<reference evidence="4" key="1">
    <citation type="submission" date="2013-03" db="EMBL/GenBank/DDBJ databases">
        <title>The Genome Sequence of Anopheles dirus WRAIR2.</title>
        <authorList>
            <consortium name="The Broad Institute Genomics Platform"/>
            <person name="Neafsey D.E."/>
            <person name="Walton C."/>
            <person name="Walker B."/>
            <person name="Young S.K."/>
            <person name="Zeng Q."/>
            <person name="Gargeya S."/>
            <person name="Fitzgerald M."/>
            <person name="Haas B."/>
            <person name="Abouelleil A."/>
            <person name="Allen A.W."/>
            <person name="Alvarado L."/>
            <person name="Arachchi H.M."/>
            <person name="Berlin A.M."/>
            <person name="Chapman S.B."/>
            <person name="Gainer-Dewar J."/>
            <person name="Goldberg J."/>
            <person name="Griggs A."/>
            <person name="Gujja S."/>
            <person name="Hansen M."/>
            <person name="Howarth C."/>
            <person name="Imamovic A."/>
            <person name="Ireland A."/>
            <person name="Larimer J."/>
            <person name="McCowan C."/>
            <person name="Murphy C."/>
            <person name="Pearson M."/>
            <person name="Poon T.W."/>
            <person name="Priest M."/>
            <person name="Roberts A."/>
            <person name="Saif S."/>
            <person name="Shea T."/>
            <person name="Sisk P."/>
            <person name="Sykes S."/>
            <person name="Wortman J."/>
            <person name="Nusbaum C."/>
            <person name="Birren B."/>
        </authorList>
    </citation>
    <scope>NUCLEOTIDE SEQUENCE [LARGE SCALE GENOMIC DNA]</scope>
    <source>
        <strain evidence="4">WRAIR2</strain>
    </source>
</reference>
<protein>
    <submittedName>
        <fullName evidence="3">Uncharacterized protein</fullName>
    </submittedName>
</protein>
<dbReference type="EnsemblMetazoa" id="ADIR015678-RB">
    <property type="protein sequence ID" value="ADIR015678-PB"/>
    <property type="gene ID" value="ADIR015678"/>
</dbReference>
<organism evidence="3 4">
    <name type="scientific">Anopheles dirus</name>
    <dbReference type="NCBI Taxonomy" id="7168"/>
    <lineage>
        <taxon>Eukaryota</taxon>
        <taxon>Metazoa</taxon>
        <taxon>Ecdysozoa</taxon>
        <taxon>Arthropoda</taxon>
        <taxon>Hexapoda</taxon>
        <taxon>Insecta</taxon>
        <taxon>Pterygota</taxon>
        <taxon>Neoptera</taxon>
        <taxon>Endopterygota</taxon>
        <taxon>Diptera</taxon>
        <taxon>Nematocera</taxon>
        <taxon>Culicoidea</taxon>
        <taxon>Culicidae</taxon>
        <taxon>Anophelinae</taxon>
        <taxon>Anopheles</taxon>
    </lineage>
</organism>
<evidence type="ECO:0000313" key="4">
    <source>
        <dbReference type="Proteomes" id="UP000075884"/>
    </source>
</evidence>
<evidence type="ECO:0000256" key="2">
    <source>
        <dbReference type="SAM" id="SignalP"/>
    </source>
</evidence>
<dbReference type="AlphaFoldDB" id="A0A1Y9H2F1"/>